<dbReference type="RefSeq" id="YP_950758.1">
    <property type="nucleotide sequence ID" value="NC_008725.1"/>
</dbReference>
<keyword evidence="2" id="KW-1185">Reference proteome</keyword>
<evidence type="ECO:0000313" key="2">
    <source>
        <dbReference type="Proteomes" id="UP000214542"/>
    </source>
</evidence>
<organism evidence="1 2">
    <name type="scientific">Maruca vitrata nucleopolyhedrovirus</name>
    <dbReference type="NCBI Taxonomy" id="1307954"/>
    <lineage>
        <taxon>Viruses</taxon>
        <taxon>Viruses incertae sedis</taxon>
        <taxon>Naldaviricetes</taxon>
        <taxon>Lefavirales</taxon>
        <taxon>Baculoviridae</taxon>
        <taxon>Alphabaculovirus</taxon>
        <taxon>Alphabaculovirus mavitratae</taxon>
    </lineage>
</organism>
<evidence type="ECO:0000313" key="1">
    <source>
        <dbReference type="EMBL" id="ABL75980.1"/>
    </source>
</evidence>
<dbReference type="InterPro" id="IPR035120">
    <property type="entry name" value="DUF5509"/>
</dbReference>
<gene>
    <name evidence="1" type="primary">p43</name>
</gene>
<dbReference type="KEGG" id="vg:4643046"/>
<sequence>MDKRANSRKPFLFYNEDYYCEKPKRYFHNTRKVIFENFDSYATNTNRCKKLIMDFLDYCLPKYYRRKNKFTLLFRLLEPIIRQAGTLTYDERTDRWERQDNQYAHKWLIKVVGADMGQQIMFIIKRVIKGAKTCNLGFYNYSKLFRRCLSILLIKHKDVFVKCLQIILKAAMPIRNKGVVKSNYAFAITNALHYYIVENLHLLCKDINVVIKVRRLLIKHEMLSTEKRIKLSFEKCSTGIGVPLHKKLLLNYMMSINNDNLQWPSLMNIVESRQFDESNKISQVYIVQTNRYRPNLFKYNGWNEQGRFCRTENFCHLVNLQLNKDGTKKLKLVQRKCDKSSRN</sequence>
<dbReference type="OrthoDB" id="5636at10239"/>
<protein>
    <submittedName>
        <fullName evidence="1">p43</fullName>
    </submittedName>
</protein>
<accession>A1YR90</accession>
<name>A1YR90_9ABAC</name>
<dbReference type="GeneID" id="4643046"/>
<dbReference type="Pfam" id="PF17625">
    <property type="entry name" value="DUF5509"/>
    <property type="match status" value="1"/>
</dbReference>
<proteinExistence type="predicted"/>
<dbReference type="EMBL" id="EF125867">
    <property type="protein sequence ID" value="ABL75980.1"/>
    <property type="molecule type" value="Genomic_DNA"/>
</dbReference>
<reference evidence="1 2" key="1">
    <citation type="journal article" date="2008" name="J. Gen. Virol.">
        <title>Genomic and host range studies of Maruca vitrata nucleopolyhedrovirus.</title>
        <authorList>
            <person name="Chen Y.R."/>
            <person name="Wu C.Y."/>
            <person name="Lee S.T."/>
            <person name="Wu Y.J."/>
            <person name="Lo C.F."/>
            <person name="Tsai M.F."/>
            <person name="Wang C.H."/>
        </authorList>
    </citation>
    <scope>NUCLEOTIDE SEQUENCE [LARGE SCALE GENOMIC DNA]</scope>
</reference>
<dbReference type="Proteomes" id="UP000214542">
    <property type="component" value="Segment"/>
</dbReference>